<evidence type="ECO:0000313" key="1">
    <source>
        <dbReference type="EMBL" id="ALJ04477.1"/>
    </source>
</evidence>
<reference evidence="1 2" key="1">
    <citation type="submission" date="2015-10" db="EMBL/GenBank/DDBJ databases">
        <authorList>
            <person name="Gilbert D.G."/>
        </authorList>
    </citation>
    <scope>NUCLEOTIDE SEQUENCE [LARGE SCALE GENOMIC DNA]</scope>
    <source>
        <strain evidence="2">HZ-22</strain>
    </source>
</reference>
<dbReference type="OrthoDB" id="7061679at2"/>
<dbReference type="AlphaFoldDB" id="A0A0P0CNT5"/>
<organism evidence="1 2">
    <name type="scientific">Pseudalgibacter alginicilyticus</name>
    <dbReference type="NCBI Taxonomy" id="1736674"/>
    <lineage>
        <taxon>Bacteria</taxon>
        <taxon>Pseudomonadati</taxon>
        <taxon>Bacteroidota</taxon>
        <taxon>Flavobacteriia</taxon>
        <taxon>Flavobacteriales</taxon>
        <taxon>Flavobacteriaceae</taxon>
        <taxon>Pseudalgibacter</taxon>
    </lineage>
</organism>
<protein>
    <submittedName>
        <fullName evidence="1">Uncharacterized protein</fullName>
    </submittedName>
</protein>
<keyword evidence="2" id="KW-1185">Reference proteome</keyword>
<proteinExistence type="predicted"/>
<dbReference type="EMBL" id="CP012898">
    <property type="protein sequence ID" value="ALJ04477.1"/>
    <property type="molecule type" value="Genomic_DNA"/>
</dbReference>
<dbReference type="Proteomes" id="UP000057981">
    <property type="component" value="Chromosome"/>
</dbReference>
<evidence type="ECO:0000313" key="2">
    <source>
        <dbReference type="Proteomes" id="UP000057981"/>
    </source>
</evidence>
<dbReference type="KEGG" id="ahz:APS56_04680"/>
<accession>A0A0P0CNT5</accession>
<name>A0A0P0CNT5_9FLAO</name>
<gene>
    <name evidence="1" type="ORF">APS56_04680</name>
</gene>
<dbReference type="RefSeq" id="WP_054725309.1">
    <property type="nucleotide sequence ID" value="NZ_CP012898.1"/>
</dbReference>
<dbReference type="STRING" id="1736674.APS56_04680"/>
<sequence length="330" mass="39022">MSYIEEISEIVQKKLIVKNEIFDYFETPLEILCNKIYLYYKRLIENNSDLYNIEPNFFFFKNNTTVNASAYIKEKNTLTSINIGTIQKLKNTFLDNEELTDEIFGEPIQTLNQILIEKESSVMEFMYYSSIIFLINHEIGHLIQNNGELEKHINESINEAEDFNIENHIYEVDSDVFASMKLTQDIHQVWLKFDDKYKTDEFLCDLISLASSAIGIFKLFNLEAEKEIYYKEKSHPHMAVRFLIIQENIVNYISHIRKSEISEKNKDKMMINSFAIIDTLNKFHKDSFFDNFTKTVNQHSDELEEYGMYLTKEIAANKKCAYYKMKALEK</sequence>